<keyword evidence="3" id="KW-1185">Reference proteome</keyword>
<dbReference type="Pfam" id="PF10067">
    <property type="entry name" value="DUF2306"/>
    <property type="match status" value="1"/>
</dbReference>
<sequence length="156" mass="17452">MFNLILIVHIFTGFICLITGLIAGFSKKKKGKHTLTGQIYFWSYSLVFLSAVIMAITHWQESAYLFYIALFSFAFALLGYVSVKKKRKNWLSQHIAGMLGSYIGIVTATLVVNSPKIPLLNEVPILAIWLLPTIIGTPIIFKIGNKYAPKQKKIAS</sequence>
<keyword evidence="1" id="KW-0812">Transmembrane</keyword>
<keyword evidence="1" id="KW-1133">Transmembrane helix</keyword>
<evidence type="ECO:0000313" key="2">
    <source>
        <dbReference type="EMBL" id="OCA87152.1"/>
    </source>
</evidence>
<feature type="transmembrane region" description="Helical" evidence="1">
    <location>
        <begin position="39"/>
        <end position="58"/>
    </location>
</feature>
<proteinExistence type="predicted"/>
<gene>
    <name evidence="2" type="ORF">A8F95_07740</name>
</gene>
<evidence type="ECO:0000313" key="3">
    <source>
        <dbReference type="Proteomes" id="UP000092578"/>
    </source>
</evidence>
<feature type="transmembrane region" description="Helical" evidence="1">
    <location>
        <begin position="125"/>
        <end position="144"/>
    </location>
</feature>
<dbReference type="AlphaFoldDB" id="A0A1B9ATE1"/>
<comment type="caution">
    <text evidence="2">The sequence shown here is derived from an EMBL/GenBank/DDBJ whole genome shotgun (WGS) entry which is preliminary data.</text>
</comment>
<keyword evidence="1" id="KW-0472">Membrane</keyword>
<organism evidence="2 3">
    <name type="scientific">Pseudobacillus wudalianchiensis</name>
    <dbReference type="NCBI Taxonomy" id="1743143"/>
    <lineage>
        <taxon>Bacteria</taxon>
        <taxon>Bacillati</taxon>
        <taxon>Bacillota</taxon>
        <taxon>Bacilli</taxon>
        <taxon>Bacillales</taxon>
        <taxon>Bacillaceae</taxon>
        <taxon>Pseudobacillus</taxon>
    </lineage>
</organism>
<dbReference type="Proteomes" id="UP000092578">
    <property type="component" value="Unassembled WGS sequence"/>
</dbReference>
<reference evidence="3" key="1">
    <citation type="submission" date="2016-05" db="EMBL/GenBank/DDBJ databases">
        <authorList>
            <person name="Liu B."/>
            <person name="Wang J."/>
            <person name="Zhu Y."/>
            <person name="Liu G."/>
            <person name="Chen Q."/>
            <person name="Chen Z."/>
            <person name="Lan J."/>
            <person name="Che J."/>
            <person name="Ge C."/>
            <person name="Shi H."/>
            <person name="Pan Z."/>
            <person name="Liu X."/>
        </authorList>
    </citation>
    <scope>NUCLEOTIDE SEQUENCE [LARGE SCALE GENOMIC DNA]</scope>
    <source>
        <strain evidence="3">FJAT-27215</strain>
    </source>
</reference>
<dbReference type="InterPro" id="IPR018750">
    <property type="entry name" value="DUF2306_membrane"/>
</dbReference>
<dbReference type="EMBL" id="MAYT01000023">
    <property type="protein sequence ID" value="OCA87152.1"/>
    <property type="molecule type" value="Genomic_DNA"/>
</dbReference>
<feature type="transmembrane region" description="Helical" evidence="1">
    <location>
        <begin position="95"/>
        <end position="113"/>
    </location>
</feature>
<protein>
    <submittedName>
        <fullName evidence="2">DUF2306 domain-containing protein</fullName>
    </submittedName>
</protein>
<name>A0A1B9ATE1_9BACI</name>
<evidence type="ECO:0000256" key="1">
    <source>
        <dbReference type="SAM" id="Phobius"/>
    </source>
</evidence>
<feature type="transmembrane region" description="Helical" evidence="1">
    <location>
        <begin position="64"/>
        <end position="83"/>
    </location>
</feature>
<accession>A0A1B9ATE1</accession>
<feature type="transmembrane region" description="Helical" evidence="1">
    <location>
        <begin position="6"/>
        <end position="27"/>
    </location>
</feature>